<feature type="coiled-coil region" evidence="1">
    <location>
        <begin position="325"/>
        <end position="352"/>
    </location>
</feature>
<dbReference type="GO" id="GO:0047265">
    <property type="term" value="F:poly(glycerol-phosphate) alpha-glucosyltransferase activity"/>
    <property type="evidence" value="ECO:0007669"/>
    <property type="project" value="UniProtKB-EC"/>
</dbReference>
<dbReference type="Proteomes" id="UP000304914">
    <property type="component" value="Chromosome"/>
</dbReference>
<feature type="domain" description="Glycosyl transferase family 1" evidence="2">
    <location>
        <begin position="194"/>
        <end position="344"/>
    </location>
</feature>
<proteinExistence type="predicted"/>
<dbReference type="EC" id="2.4.1.52" evidence="3"/>
<evidence type="ECO:0000313" key="4">
    <source>
        <dbReference type="Proteomes" id="UP000304914"/>
    </source>
</evidence>
<dbReference type="PANTHER" id="PTHR45947">
    <property type="entry name" value="SULFOQUINOVOSYL TRANSFERASE SQD2"/>
    <property type="match status" value="1"/>
</dbReference>
<dbReference type="AlphaFoldDB" id="A0A4U9Y433"/>
<organism evidence="3 4">
    <name type="scientific">Streptococcus pseudoporcinus</name>
    <dbReference type="NCBI Taxonomy" id="361101"/>
    <lineage>
        <taxon>Bacteria</taxon>
        <taxon>Bacillati</taxon>
        <taxon>Bacillota</taxon>
        <taxon>Bacilli</taxon>
        <taxon>Lactobacillales</taxon>
        <taxon>Streptococcaceae</taxon>
        <taxon>Streptococcus</taxon>
    </lineage>
</organism>
<sequence>MKKILFVSPTGTLDNGAEIAITNLMVFLSENNVKVYNVIPKTEHSTSDHYVQKMEQHNIKLYPLQFKNWWWESAPGVKQGHEEERAVYYQQYIYEIRKIISDEEIDIVISNTVNVFQGAVAAMCEQVKHYWLIHEFPLEEFKYYEDLIPFIENVSDKVFAVQGKLTDYIRAYFSNPDKLESFVPFADLQTELTLKKGSENRIISISRINENKNQLELLEAYAQLPEPRPDLIFIGDWDKDYKEKCDSFIKNQQLANVSFTGHQDNPWENVQDKDILVLNSKMETFGLVYVEALLQGVPVLTSNNYGYQSVKNYFDFGLTYSLGDINELVQKLSEMMANYSDYQKEAKEHIEAIAKKYTRETSYQSIFTAIFDQETAPLGSSSSWMAPLSPLLGAFKPHNMFSPANNKDKITIYYRTDGEAWSEERTLSFILKETDKFVFSVPDKTVMLRLDMSEIPSYYDSIELTHLETKTELLPNRLTGHESNGSYYFDHLDPQMEYNISFYREKTFHLSYQLANLENYFSESFLPHKLVKKLANLEVKQKDMGLVEIENNSLRERNQVIQEQLEEMVYRYNSVTHSRRWIIPTKIIDFLRRNK</sequence>
<reference evidence="3 4" key="1">
    <citation type="submission" date="2019-05" db="EMBL/GenBank/DDBJ databases">
        <authorList>
            <consortium name="Pathogen Informatics"/>
        </authorList>
    </citation>
    <scope>NUCLEOTIDE SEQUENCE [LARGE SCALE GENOMIC DNA]</scope>
    <source>
        <strain evidence="3 4">NCTC5385</strain>
    </source>
</reference>
<dbReference type="InterPro" id="IPR001296">
    <property type="entry name" value="Glyco_trans_1"/>
</dbReference>
<name>A0A4U9Y433_9STRE</name>
<evidence type="ECO:0000259" key="2">
    <source>
        <dbReference type="Pfam" id="PF00534"/>
    </source>
</evidence>
<dbReference type="EMBL" id="LR594035">
    <property type="protein sequence ID" value="VTS20983.1"/>
    <property type="molecule type" value="Genomic_DNA"/>
</dbReference>
<dbReference type="Gene3D" id="3.40.50.2000">
    <property type="entry name" value="Glycogen Phosphorylase B"/>
    <property type="match status" value="2"/>
</dbReference>
<dbReference type="RefSeq" id="WP_138068340.1">
    <property type="nucleotide sequence ID" value="NZ_LR594035.1"/>
</dbReference>
<accession>A0A4U9Y433</accession>
<dbReference type="SUPFAM" id="SSF53756">
    <property type="entry name" value="UDP-Glycosyltransferase/glycogen phosphorylase"/>
    <property type="match status" value="1"/>
</dbReference>
<evidence type="ECO:0000313" key="3">
    <source>
        <dbReference type="EMBL" id="VTS20983.1"/>
    </source>
</evidence>
<protein>
    <submittedName>
        <fullName evidence="3">Glycosyl transferase</fullName>
        <ecNumber evidence="3">2.4.1.52</ecNumber>
    </submittedName>
</protein>
<keyword evidence="3" id="KW-0328">Glycosyltransferase</keyword>
<keyword evidence="1" id="KW-0175">Coiled coil</keyword>
<dbReference type="Pfam" id="PF00534">
    <property type="entry name" value="Glycos_transf_1"/>
    <property type="match status" value="1"/>
</dbReference>
<evidence type="ECO:0000256" key="1">
    <source>
        <dbReference type="SAM" id="Coils"/>
    </source>
</evidence>
<dbReference type="PANTHER" id="PTHR45947:SF3">
    <property type="entry name" value="SULFOQUINOVOSYL TRANSFERASE SQD2"/>
    <property type="match status" value="1"/>
</dbReference>
<dbReference type="InterPro" id="IPR050194">
    <property type="entry name" value="Glycosyltransferase_grp1"/>
</dbReference>
<keyword evidence="3" id="KW-0808">Transferase</keyword>
<gene>
    <name evidence="3" type="primary">tagE_1</name>
    <name evidence="3" type="ORF">NCTC5385_00952</name>
</gene>